<evidence type="ECO:0000313" key="2">
    <source>
        <dbReference type="Proteomes" id="UP000203651"/>
    </source>
</evidence>
<evidence type="ECO:0000313" key="1">
    <source>
        <dbReference type="EMBL" id="AQQ80420.1"/>
    </source>
</evidence>
<proteinExistence type="predicted"/>
<dbReference type="EMBL" id="KX855660">
    <property type="protein sequence ID" value="AQQ80420.1"/>
    <property type="molecule type" value="Genomic_DNA"/>
</dbReference>
<sequence length="193" mass="21542">MLSLGKANASDVDSLTFQIAFGYDACLQFKYAITAPPKQPKWSKAVSGIDSTQPLAFNLCPAAMCKIKNSYVISVFRLPYLYPQLVKEAPMTVAKVFTRHDAPEIWYVLGVRKNFESPKTAQTKGVLTAQGTYEKELFSLSGNLPREFVAALKSTRVRNVHSLHSLTTNTPLVLVNNTPVQLLQRVHTERRLN</sequence>
<keyword evidence="2" id="KW-1185">Reference proteome</keyword>
<organism evidence="1 2">
    <name type="scientific">Betabaculovirus altermyunipunctae</name>
    <dbReference type="NCBI Taxonomy" id="3051996"/>
    <lineage>
        <taxon>Viruses</taxon>
        <taxon>Viruses incertae sedis</taxon>
        <taxon>Naldaviricetes</taxon>
        <taxon>Lefavirales</taxon>
        <taxon>Baculoviridae</taxon>
        <taxon>Betabaculovirus</taxon>
    </lineage>
</organism>
<dbReference type="Pfam" id="PF05959">
    <property type="entry name" value="DUF884"/>
    <property type="match status" value="1"/>
</dbReference>
<protein>
    <submittedName>
        <fullName evidence="1">ORF10</fullName>
    </submittedName>
</protein>
<reference evidence="1 2" key="1">
    <citation type="journal article" date="2017" name="PLoS ONE">
        <title>The Complete Genome Sequence of a Second Distinct Betabaculovirus from the True Armyworm, Mythimna unipuncta.</title>
        <authorList>
            <person name="Harrison R.L."/>
            <person name="Rowley D.L."/>
            <person name="Mowery J."/>
            <person name="Bauchan G.R."/>
            <person name="Theilmann D.A."/>
            <person name="Rohrmann G.F."/>
            <person name="Erlandson M.A."/>
        </authorList>
    </citation>
    <scope>NUCLEOTIDE SEQUENCE [LARGE SCALE GENOMIC DNA]</scope>
    <source>
        <strain evidence="1">MyunGV#8</strain>
    </source>
</reference>
<name>A0A1S5YE29_9BBAC</name>
<accession>A0A1S5YE29</accession>
<dbReference type="Proteomes" id="UP000203651">
    <property type="component" value="Segment"/>
</dbReference>
<dbReference type="InterPro" id="IPR009235">
    <property type="entry name" value="AcMNPV_Orf146"/>
</dbReference>
<dbReference type="RefSeq" id="YP_009345728.1">
    <property type="nucleotide sequence ID" value="NC_033780.2"/>
</dbReference>
<dbReference type="GeneID" id="39105841"/>
<dbReference type="KEGG" id="vg:39105841"/>